<feature type="transmembrane region" description="Helical" evidence="1">
    <location>
        <begin position="29"/>
        <end position="50"/>
    </location>
</feature>
<evidence type="ECO:0000313" key="2">
    <source>
        <dbReference type="EMBL" id="ASK65928.1"/>
    </source>
</evidence>
<evidence type="ECO:0000313" key="3">
    <source>
        <dbReference type="Proteomes" id="UP000198398"/>
    </source>
</evidence>
<feature type="transmembrane region" description="Helical" evidence="1">
    <location>
        <begin position="57"/>
        <end position="78"/>
    </location>
</feature>
<evidence type="ECO:0000256" key="1">
    <source>
        <dbReference type="SAM" id="Phobius"/>
    </source>
</evidence>
<proteinExistence type="predicted"/>
<keyword evidence="1" id="KW-0812">Transmembrane</keyword>
<dbReference type="KEGG" id="brv:CFK39_08905"/>
<keyword evidence="1" id="KW-0472">Membrane</keyword>
<accession>A0A220UCJ2</accession>
<protein>
    <submittedName>
        <fullName evidence="2">Uncharacterized protein</fullName>
    </submittedName>
</protein>
<dbReference type="EMBL" id="CP022316">
    <property type="protein sequence ID" value="ASK65928.1"/>
    <property type="molecule type" value="Genomic_DNA"/>
</dbReference>
<dbReference type="AlphaFoldDB" id="A0A220UCJ2"/>
<keyword evidence="3" id="KW-1185">Reference proteome</keyword>
<reference evidence="3" key="1">
    <citation type="submission" date="2017-07" db="EMBL/GenBank/DDBJ databases">
        <title>Brachybacterium sp. VR2415.</title>
        <authorList>
            <person name="Tak E.J."/>
            <person name="Bae J.-W."/>
        </authorList>
    </citation>
    <scope>NUCLEOTIDE SEQUENCE [LARGE SCALE GENOMIC DNA]</scope>
    <source>
        <strain evidence="3">VR2415</strain>
    </source>
</reference>
<organism evidence="2 3">
    <name type="scientific">Brachybacterium avium</name>
    <dbReference type="NCBI Taxonomy" id="2017485"/>
    <lineage>
        <taxon>Bacteria</taxon>
        <taxon>Bacillati</taxon>
        <taxon>Actinomycetota</taxon>
        <taxon>Actinomycetes</taxon>
        <taxon>Micrococcales</taxon>
        <taxon>Dermabacteraceae</taxon>
        <taxon>Brachybacterium</taxon>
    </lineage>
</organism>
<sequence length="120" mass="12576">MAWFDGKLRTDDITVESWPNPATIDLGNLLTLLPMQAFLTALATTILAVLALHRPVLAVVGMGTGLVSVFSMLLSWALLAAFDPVATPSLMLLAAAETALLTVAVLRLVEVRHATAGPAA</sequence>
<feature type="transmembrane region" description="Helical" evidence="1">
    <location>
        <begin position="90"/>
        <end position="109"/>
    </location>
</feature>
<name>A0A220UCJ2_9MICO</name>
<gene>
    <name evidence="2" type="ORF">CFK39_08905</name>
</gene>
<keyword evidence="1" id="KW-1133">Transmembrane helix</keyword>
<dbReference type="Proteomes" id="UP000198398">
    <property type="component" value="Chromosome"/>
</dbReference>